<feature type="compositionally biased region" description="Basic residues" evidence="6">
    <location>
        <begin position="529"/>
        <end position="539"/>
    </location>
</feature>
<reference evidence="8" key="2">
    <citation type="submission" date="2025-08" db="UniProtKB">
        <authorList>
            <consortium name="Ensembl"/>
        </authorList>
    </citation>
    <scope>IDENTIFICATION</scope>
</reference>
<feature type="region of interest" description="Disordered" evidence="6">
    <location>
        <begin position="588"/>
        <end position="607"/>
    </location>
</feature>
<dbReference type="AlphaFoldDB" id="A0A8C4X4Z6"/>
<evidence type="ECO:0000313" key="9">
    <source>
        <dbReference type="Proteomes" id="UP000694620"/>
    </source>
</evidence>
<dbReference type="Gene3D" id="3.40.50.150">
    <property type="entry name" value="Vaccinia Virus protein VP39"/>
    <property type="match status" value="1"/>
</dbReference>
<organism evidence="8 9">
    <name type="scientific">Erpetoichthys calabaricus</name>
    <name type="common">Rope fish</name>
    <name type="synonym">Calamoichthys calabaricus</name>
    <dbReference type="NCBI Taxonomy" id="27687"/>
    <lineage>
        <taxon>Eukaryota</taxon>
        <taxon>Metazoa</taxon>
        <taxon>Chordata</taxon>
        <taxon>Craniata</taxon>
        <taxon>Vertebrata</taxon>
        <taxon>Euteleostomi</taxon>
        <taxon>Actinopterygii</taxon>
        <taxon>Polypteriformes</taxon>
        <taxon>Polypteridae</taxon>
        <taxon>Erpetoichthys</taxon>
    </lineage>
</organism>
<dbReference type="InterPro" id="IPR029063">
    <property type="entry name" value="SAM-dependent_MTases_sf"/>
</dbReference>
<dbReference type="Proteomes" id="UP000694620">
    <property type="component" value="Chromosome 5"/>
</dbReference>
<gene>
    <name evidence="8" type="primary">NSUN7</name>
</gene>
<comment type="caution">
    <text evidence="5">Lacks conserved residue(s) required for the propagation of feature annotation.</text>
</comment>
<reference evidence="8" key="3">
    <citation type="submission" date="2025-09" db="UniProtKB">
        <authorList>
            <consortium name="Ensembl"/>
        </authorList>
    </citation>
    <scope>IDENTIFICATION</scope>
</reference>
<evidence type="ECO:0000313" key="8">
    <source>
        <dbReference type="Ensembl" id="ENSECRP00000005166.1"/>
    </source>
</evidence>
<dbReference type="Pfam" id="PF21148">
    <property type="entry name" value="NSUN5_fdxn-like"/>
    <property type="match status" value="1"/>
</dbReference>
<reference evidence="8" key="1">
    <citation type="submission" date="2021-06" db="EMBL/GenBank/DDBJ databases">
        <authorList>
            <consortium name="Wellcome Sanger Institute Data Sharing"/>
        </authorList>
    </citation>
    <scope>NUCLEOTIDE SEQUENCE [LARGE SCALE GENOMIC DNA]</scope>
</reference>
<evidence type="ECO:0000256" key="2">
    <source>
        <dbReference type="ARBA" id="ARBA00022679"/>
    </source>
</evidence>
<keyword evidence="4 5" id="KW-0694">RNA-binding</keyword>
<dbReference type="SMR" id="A0A8C4X4Z6"/>
<dbReference type="Pfam" id="PF01189">
    <property type="entry name" value="Methyltr_RsmB-F"/>
    <property type="match status" value="1"/>
</dbReference>
<dbReference type="GeneTree" id="ENSGT00940000157352"/>
<feature type="domain" description="SAM-dependent MTase RsmB/NOP-type" evidence="7">
    <location>
        <begin position="187"/>
        <end position="501"/>
    </location>
</feature>
<evidence type="ECO:0000256" key="1">
    <source>
        <dbReference type="ARBA" id="ARBA00022603"/>
    </source>
</evidence>
<keyword evidence="2 5" id="KW-0808">Transferase</keyword>
<proteinExistence type="inferred from homology"/>
<sequence length="701" mass="78759">MDLLSPNVSIASFEEMSISEKADCKEKLSWSDGQSCGYPDCIYFAAAGIFQNIHVEKPLDRKLVSYGTVRKEPVMEIKDETSKHLSFELAFSALKYQDLLEDLLVDSYFYSSQTIPDDLNSLVVVMLYDFQDRNFQPRVCCSDEEIEDVRQVEKYLYKTKLAASLARCRIKHDIPSIDFILPETVRKKQENASTLPLYAWVNTFKASLEDVCCSLEKDGFSKVKSITEFEGLTFCQDLHCEDLLIFPAHLKYDLCGMEVFKDNKLVIQDKSRSLAVHAVKTLVNPDDDILIVNAASGLTVTHLSAVLNLGTGKLFACGVKSELDQEQLQNLFMQLECKNIKLLPENFKDIEPTDSRLQKVKIILLLPQCSESGVSNPVEFILNEKGDPGLLQDLSQGSISEDKMNVLVESQTQDLTHALKFPKVQAVVYSTCSVYPEENEELVMKILQDQPDGNKLQPYRISPPSLPLPCASDLNSPRNLFFKMDPSEIANACFVAVLTREDLSVTAPKHIIARAMAKGILDGISPPKSPKKDRRKSKSTVRLNFSSTGTQAKIAEFINQECKEGTNSRVHNNTGGNNFHRAQLNSNMASSSRRLPGPSLTSPRRSFNKGASIIQPVPARPRKEDKMRVLKPVELVFPPVTLPCYTSLVNKRQTTPRLSYIHWRGTNVNVRTSLARSYSVHVAKSKETVRPPLVYHPRPWC</sequence>
<dbReference type="GO" id="GO:0008168">
    <property type="term" value="F:methyltransferase activity"/>
    <property type="evidence" value="ECO:0007669"/>
    <property type="project" value="UniProtKB-KW"/>
</dbReference>
<dbReference type="Gene3D" id="3.30.70.1170">
    <property type="entry name" value="Sun protein, domain 3"/>
    <property type="match status" value="1"/>
</dbReference>
<dbReference type="InterPro" id="IPR042620">
    <property type="entry name" value="NSUN7"/>
</dbReference>
<feature type="region of interest" description="Disordered" evidence="6">
    <location>
        <begin position="522"/>
        <end position="541"/>
    </location>
</feature>
<comment type="similarity">
    <text evidence="5">Belongs to the class I-like SAM-binding methyltransferase superfamily. RsmB/NOP family.</text>
</comment>
<evidence type="ECO:0000259" key="7">
    <source>
        <dbReference type="PROSITE" id="PS51686"/>
    </source>
</evidence>
<name>A0A8C4X4Z6_ERPCA</name>
<dbReference type="PANTHER" id="PTHR14663">
    <property type="entry name" value="METHYLTRANSFERASE NSUN7-RELATED"/>
    <property type="match status" value="1"/>
</dbReference>
<dbReference type="SUPFAM" id="SSF53335">
    <property type="entry name" value="S-adenosyl-L-methionine-dependent methyltransferases"/>
    <property type="match status" value="1"/>
</dbReference>
<accession>A0A8C4X4Z6</accession>
<feature type="compositionally biased region" description="Polar residues" evidence="6">
    <location>
        <begin position="588"/>
        <end position="605"/>
    </location>
</feature>
<keyword evidence="3 5" id="KW-0949">S-adenosyl-L-methionine</keyword>
<dbReference type="Ensembl" id="ENSECRT00000005250.1">
    <property type="protein sequence ID" value="ENSECRP00000005166.1"/>
    <property type="gene ID" value="ENSECRG00000003476.1"/>
</dbReference>
<dbReference type="GO" id="GO:0032259">
    <property type="term" value="P:methylation"/>
    <property type="evidence" value="ECO:0007669"/>
    <property type="project" value="UniProtKB-KW"/>
</dbReference>
<evidence type="ECO:0000256" key="4">
    <source>
        <dbReference type="ARBA" id="ARBA00022884"/>
    </source>
</evidence>
<dbReference type="InterPro" id="IPR001678">
    <property type="entry name" value="MeTrfase_RsmB-F_NOP2_dom"/>
</dbReference>
<dbReference type="InterPro" id="IPR049560">
    <property type="entry name" value="MeTrfase_RsmB-F_NOP2_cat"/>
</dbReference>
<dbReference type="InterPro" id="IPR049561">
    <property type="entry name" value="NSUN5_7_fdxn-like"/>
</dbReference>
<dbReference type="PANTHER" id="PTHR14663:SF2">
    <property type="entry name" value="METHYLTRANSFERASE NSUN7-RELATED"/>
    <property type="match status" value="1"/>
</dbReference>
<feature type="active site" description="Nucleophile" evidence="5">
    <location>
        <position position="432"/>
    </location>
</feature>
<keyword evidence="1 5" id="KW-0489">Methyltransferase</keyword>
<keyword evidence="9" id="KW-1185">Reference proteome</keyword>
<evidence type="ECO:0000256" key="5">
    <source>
        <dbReference type="PROSITE-ProRule" id="PRU01023"/>
    </source>
</evidence>
<dbReference type="GO" id="GO:0003723">
    <property type="term" value="F:RNA binding"/>
    <property type="evidence" value="ECO:0007669"/>
    <property type="project" value="UniProtKB-UniRule"/>
</dbReference>
<protein>
    <submittedName>
        <fullName evidence="8">NOP2/Sun RNA methyltransferase family member 7</fullName>
    </submittedName>
</protein>
<dbReference type="PROSITE" id="PS51686">
    <property type="entry name" value="SAM_MT_RSMB_NOP"/>
    <property type="match status" value="1"/>
</dbReference>
<evidence type="ECO:0000256" key="3">
    <source>
        <dbReference type="ARBA" id="ARBA00022691"/>
    </source>
</evidence>
<evidence type="ECO:0000256" key="6">
    <source>
        <dbReference type="SAM" id="MobiDB-lite"/>
    </source>
</evidence>